<dbReference type="InterPro" id="IPR051450">
    <property type="entry name" value="Gfo/Idh/MocA_Oxidoreductases"/>
</dbReference>
<feature type="domain" description="Gfo/Idh/MocA-like oxidoreductase N-terminal" evidence="1">
    <location>
        <begin position="10"/>
        <end position="126"/>
    </location>
</feature>
<dbReference type="EMBL" id="CP003218">
    <property type="protein sequence ID" value="AEX05849.1"/>
    <property type="molecule type" value="Genomic_DNA"/>
</dbReference>
<evidence type="ECO:0000259" key="2">
    <source>
        <dbReference type="Pfam" id="PF21390"/>
    </source>
</evidence>
<dbReference type="InterPro" id="IPR048655">
    <property type="entry name" value="Irp3-like_C"/>
</dbReference>
<proteinExistence type="predicted"/>
<dbReference type="PANTHER" id="PTHR43377">
    <property type="entry name" value="BILIVERDIN REDUCTASE A"/>
    <property type="match status" value="1"/>
</dbReference>
<dbReference type="Pfam" id="PF01408">
    <property type="entry name" value="GFO_IDH_MocA"/>
    <property type="match status" value="1"/>
</dbReference>
<protein>
    <submittedName>
        <fullName evidence="3">Yersiniabactin biosynthetic protein YbtU</fullName>
    </submittedName>
</protein>
<reference evidence="3 4" key="1">
    <citation type="journal article" date="2012" name="J. Bacteriol.">
        <title>Complete genome sequence of Klebsiella oxytoca KCTC 1686, used in production of 2,3-butanediol.</title>
        <authorList>
            <person name="Shin S.H."/>
            <person name="Kim S."/>
            <person name="Kim J.Y."/>
            <person name="Lee S."/>
            <person name="Um Y."/>
            <person name="Oh M.K."/>
            <person name="Kim Y.R."/>
            <person name="Lee J."/>
            <person name="Yang K.S."/>
        </authorList>
    </citation>
    <scope>NUCLEOTIDE SEQUENCE [LARGE SCALE GENOMIC DNA]</scope>
    <source>
        <strain evidence="4">ATCC 8724 / DSM 4798 / JCM 20051 / NBRC 3318 / NRRL B-199 / KCTC 1686</strain>
    </source>
</reference>
<feature type="domain" description="Thiazolinyl imine reductase-like C-terminal" evidence="2">
    <location>
        <begin position="151"/>
        <end position="250"/>
    </location>
</feature>
<name>A0A0H3HBP5_KLEM8</name>
<dbReference type="PATRIC" id="fig|1006551.4.peg.4132"/>
<organism evidence="3 4">
    <name type="scientific">Klebsiella michiganensis (strain ATCC 8724 / DSM 4798 / JCM 20051 / NBRC 3318 / NRRL B-199 / KCTC 1686 / BUCSAV 143 / CCM 1901)</name>
    <dbReference type="NCBI Taxonomy" id="1006551"/>
    <lineage>
        <taxon>Bacteria</taxon>
        <taxon>Pseudomonadati</taxon>
        <taxon>Pseudomonadota</taxon>
        <taxon>Gammaproteobacteria</taxon>
        <taxon>Enterobacterales</taxon>
        <taxon>Enterobacteriaceae</taxon>
        <taxon>Klebsiella/Raoultella group</taxon>
        <taxon>Klebsiella</taxon>
    </lineage>
</organism>
<accession>A0A0H3HBP5</accession>
<dbReference type="SUPFAM" id="SSF51735">
    <property type="entry name" value="NAD(P)-binding Rossmann-fold domains"/>
    <property type="match status" value="1"/>
</dbReference>
<dbReference type="Gene3D" id="3.40.50.720">
    <property type="entry name" value="NAD(P)-binding Rossmann-like Domain"/>
    <property type="match status" value="2"/>
</dbReference>
<dbReference type="AlphaFoldDB" id="A0A0H3HBP5"/>
<dbReference type="InterPro" id="IPR000683">
    <property type="entry name" value="Gfo/Idh/MocA-like_OxRdtase_N"/>
</dbReference>
<dbReference type="KEGG" id="kox:KOX_20645"/>
<dbReference type="Pfam" id="PF21390">
    <property type="entry name" value="Irp3-like_C"/>
    <property type="match status" value="1"/>
</dbReference>
<dbReference type="HOGENOM" id="CLU_065125_0_0_6"/>
<dbReference type="InterPro" id="IPR036291">
    <property type="entry name" value="NAD(P)-bd_dom_sf"/>
</dbReference>
<dbReference type="GO" id="GO:0000166">
    <property type="term" value="F:nucleotide binding"/>
    <property type="evidence" value="ECO:0007669"/>
    <property type="project" value="InterPro"/>
</dbReference>
<dbReference type="InterPro" id="IPR010091">
    <property type="entry name" value="Thiazolinyl_imide_reductase"/>
</dbReference>
<dbReference type="Proteomes" id="UP000007843">
    <property type="component" value="Chromosome"/>
</dbReference>
<evidence type="ECO:0000259" key="1">
    <source>
        <dbReference type="Pfam" id="PF01408"/>
    </source>
</evidence>
<evidence type="ECO:0000313" key="3">
    <source>
        <dbReference type="EMBL" id="AEX05849.1"/>
    </source>
</evidence>
<evidence type="ECO:0000313" key="4">
    <source>
        <dbReference type="Proteomes" id="UP000007843"/>
    </source>
</evidence>
<gene>
    <name evidence="3" type="ordered locus">KOX_20645</name>
</gene>
<dbReference type="RefSeq" id="WP_014229384.1">
    <property type="nucleotide sequence ID" value="NC_016612.1"/>
</dbReference>
<sequence>MMPSAAPKQRVLIVGAKFGEMYLNAFMQPQEGLELVGLLSQGSARSRELACAFGIPLYTSPEQIAEMPDIACIVVRSTVAGGSGTQLARHFLTRGVHVIQEHPLHPDDVRSLQALAQERGRCYWVNTFYPHARAGRAWLGDAQRLRRSLDQAPSVAHATTSRQLLYSTLDLLLLALEVDAASVACEVVGSFSDFHCLRLFWPAGEACLLLQRYLDPDDPDMHSLIMHRLLLGWPEGHLSLEASYGPVVWSSSLFVAEHQANVRSLYRRPEILRDPPGQTRSAAPLSWRDCCETAGPEGVGRLLQQLRCHLAGGNLPAACHSAHQLAVSYLWQQILRATGNAEIRHLKPPRHDRLTAFYRHDEESR</sequence>
<dbReference type="PIRSF" id="PIRSF017494">
    <property type="entry name" value="Thiaz_red"/>
    <property type="match status" value="1"/>
</dbReference>
<dbReference type="NCBIfam" id="TIGR01761">
    <property type="entry name" value="thiaz-red"/>
    <property type="match status" value="1"/>
</dbReference>
<dbReference type="PANTHER" id="PTHR43377:SF1">
    <property type="entry name" value="BILIVERDIN REDUCTASE A"/>
    <property type="match status" value="1"/>
</dbReference>